<feature type="signal peptide" evidence="1">
    <location>
        <begin position="1"/>
        <end position="22"/>
    </location>
</feature>
<evidence type="ECO:0000313" key="3">
    <source>
        <dbReference type="Proteomes" id="UP000191987"/>
    </source>
</evidence>
<evidence type="ECO:0000256" key="1">
    <source>
        <dbReference type="SAM" id="SignalP"/>
    </source>
</evidence>
<organism evidence="2 3">
    <name type="scientific">Agrobacterium deltaense Zutra 3/1</name>
    <dbReference type="NCBI Taxonomy" id="1183427"/>
    <lineage>
        <taxon>Bacteria</taxon>
        <taxon>Pseudomonadati</taxon>
        <taxon>Pseudomonadota</taxon>
        <taxon>Alphaproteobacteria</taxon>
        <taxon>Hyphomicrobiales</taxon>
        <taxon>Rhizobiaceae</taxon>
        <taxon>Rhizobium/Agrobacterium group</taxon>
        <taxon>Agrobacterium</taxon>
    </lineage>
</organism>
<name>A0A1S7S4M8_9HYPH</name>
<dbReference type="Gene3D" id="3.30.1150.10">
    <property type="match status" value="1"/>
</dbReference>
<proteinExistence type="predicted"/>
<gene>
    <name evidence="2" type="ORF">AGR7C_pAt0227</name>
</gene>
<sequence length="311" mass="33492">MPKMQFVLGLVVASVVALSGLAAPAIGASSIEQGIDLQFTPPKGLCQVDPSRSKADQYLWTSLPDKKTAELTHTLFVDCLPLEQARKGDFSGKMPTNVIFLAVIPRTKDQTPPIPYNLKDLVSALVARDAPRYKDAKPFFGSRKETADVFALLGSDENGVYYGVRKFDKSGKEIGGGISIYTMIETSPILIWVLAFENTIDEAKFDTAKQLAAQLQAENSRPVTVNLKGLPHLAKKVQSCFNVPAGIGGKAVVSFKINEAGALEGTPVVIEQGGGEASEVIGKAAIRALQKCQPYLEFGLQGQFHLPFVIQ</sequence>
<dbReference type="AlphaFoldDB" id="A0A1S7S4M8"/>
<accession>A0A1S7S4M8</accession>
<keyword evidence="1" id="KW-0732">Signal</keyword>
<dbReference type="RefSeq" id="WP_205529933.1">
    <property type="nucleotide sequence ID" value="NZ_LT009750.1"/>
</dbReference>
<evidence type="ECO:0008006" key="4">
    <source>
        <dbReference type="Google" id="ProtNLM"/>
    </source>
</evidence>
<evidence type="ECO:0000313" key="2">
    <source>
        <dbReference type="EMBL" id="CUX62449.1"/>
    </source>
</evidence>
<dbReference type="Proteomes" id="UP000191987">
    <property type="component" value="Unassembled WGS sequence"/>
</dbReference>
<feature type="chain" id="PRO_5012142313" description="TonB C-terminal domain-containing protein" evidence="1">
    <location>
        <begin position="23"/>
        <end position="311"/>
    </location>
</feature>
<dbReference type="EMBL" id="FBWG01000049">
    <property type="protein sequence ID" value="CUX62449.1"/>
    <property type="molecule type" value="Genomic_DNA"/>
</dbReference>
<reference evidence="2 3" key="1">
    <citation type="submission" date="2016-01" db="EMBL/GenBank/DDBJ databases">
        <authorList>
            <person name="Oliw E.H."/>
        </authorList>
    </citation>
    <scope>NUCLEOTIDE SEQUENCE [LARGE SCALE GENOMIC DNA]</scope>
    <source>
        <strain evidence="2 3">Zutra 3-1</strain>
    </source>
</reference>
<protein>
    <recommendedName>
        <fullName evidence="4">TonB C-terminal domain-containing protein</fullName>
    </recommendedName>
</protein>